<dbReference type="GO" id="GO:0003676">
    <property type="term" value="F:nucleic acid binding"/>
    <property type="evidence" value="ECO:0007669"/>
    <property type="project" value="InterPro"/>
</dbReference>
<evidence type="ECO:0000256" key="1">
    <source>
        <dbReference type="SAM" id="MobiDB-lite"/>
    </source>
</evidence>
<dbReference type="EMBL" id="LT882684">
    <property type="protein sequence ID" value="SMY27431.1"/>
    <property type="molecule type" value="Genomic_DNA"/>
</dbReference>
<gene>
    <name evidence="3" type="ORF">ZT1A5_G8876</name>
</gene>
<dbReference type="InterPro" id="IPR002562">
    <property type="entry name" value="3'-5'_exonuclease_dom"/>
</dbReference>
<feature type="region of interest" description="Disordered" evidence="1">
    <location>
        <begin position="266"/>
        <end position="285"/>
    </location>
</feature>
<dbReference type="Gene3D" id="3.30.420.10">
    <property type="entry name" value="Ribonuclease H-like superfamily/Ribonuclease H"/>
    <property type="match status" value="1"/>
</dbReference>
<dbReference type="SUPFAM" id="SSF53098">
    <property type="entry name" value="Ribonuclease H-like"/>
    <property type="match status" value="1"/>
</dbReference>
<dbReference type="Proteomes" id="UP000215453">
    <property type="component" value="Chromosome 9"/>
</dbReference>
<dbReference type="Pfam" id="PF01612">
    <property type="entry name" value="DNA_pol_A_exo1"/>
    <property type="match status" value="1"/>
</dbReference>
<evidence type="ECO:0000313" key="4">
    <source>
        <dbReference type="Proteomes" id="UP000215453"/>
    </source>
</evidence>
<evidence type="ECO:0000313" key="3">
    <source>
        <dbReference type="EMBL" id="SMY27431.1"/>
    </source>
</evidence>
<reference evidence="3 4" key="1">
    <citation type="submission" date="2016-10" db="EMBL/GenBank/DDBJ databases">
        <authorList>
            <person name="Varghese N."/>
        </authorList>
    </citation>
    <scope>NUCLEOTIDE SEQUENCE [LARGE SCALE GENOMIC DNA]</scope>
</reference>
<dbReference type="GO" id="GO:0008408">
    <property type="term" value="F:3'-5' exonuclease activity"/>
    <property type="evidence" value="ECO:0007669"/>
    <property type="project" value="InterPro"/>
</dbReference>
<dbReference type="AlphaFoldDB" id="A0A1Y6LXL5"/>
<name>A0A1Y6LXL5_ZYMTR</name>
<organism evidence="3 4">
    <name type="scientific">Zymoseptoria tritici ST99CH_1A5</name>
    <dbReference type="NCBI Taxonomy" id="1276529"/>
    <lineage>
        <taxon>Eukaryota</taxon>
        <taxon>Fungi</taxon>
        <taxon>Dikarya</taxon>
        <taxon>Ascomycota</taxon>
        <taxon>Pezizomycotina</taxon>
        <taxon>Dothideomycetes</taxon>
        <taxon>Dothideomycetidae</taxon>
        <taxon>Mycosphaerellales</taxon>
        <taxon>Mycosphaerellaceae</taxon>
        <taxon>Zymoseptoria</taxon>
    </lineage>
</organism>
<sequence>MEPIFIDTTAALADFLGGLGETLGQPPRLYMDLEGNDLSRAGTLSLIMILLEPEKDVYLIDITTLGQKAFSTADDNGRTFKSVMESPDIIKVFFDIRNDSDALYSLYGVRVAGIEDLQLMELASRNFSKKCVNGLAKCIDGDHTIGYAEKRQWQTVKDQGRKLFDPARGGSYSVFDQRPLSEDIKRYCAQDVTFMPHLRQAYRQKLCDAWWRKIEAETVARIQLSQTPRYNGKGRHMALAPTSWMHFVPSSSERQLRTLLQDMTDRNAVEKSRPSSPSPVDMPIGKSDVDDAAAVARGPDELEELAQRETVTRRSSSVVDSDGDFAGSYGGGRFGGESPDYGSSGGDDFTACDKDDCGYCGRCAY</sequence>
<dbReference type="PANTHER" id="PTHR43040:SF1">
    <property type="entry name" value="RIBONUCLEASE D"/>
    <property type="match status" value="1"/>
</dbReference>
<feature type="compositionally biased region" description="Low complexity" evidence="1">
    <location>
        <begin position="313"/>
        <end position="327"/>
    </location>
</feature>
<proteinExistence type="predicted"/>
<feature type="domain" description="3'-5' exonuclease" evidence="2">
    <location>
        <begin position="21"/>
        <end position="205"/>
    </location>
</feature>
<evidence type="ECO:0000259" key="2">
    <source>
        <dbReference type="Pfam" id="PF01612"/>
    </source>
</evidence>
<dbReference type="InterPro" id="IPR012337">
    <property type="entry name" value="RNaseH-like_sf"/>
</dbReference>
<dbReference type="PANTHER" id="PTHR43040">
    <property type="entry name" value="RIBONUCLEASE D"/>
    <property type="match status" value="1"/>
</dbReference>
<dbReference type="InterPro" id="IPR036397">
    <property type="entry name" value="RNaseH_sf"/>
</dbReference>
<protein>
    <recommendedName>
        <fullName evidence="2">3'-5' exonuclease domain-containing protein</fullName>
    </recommendedName>
</protein>
<feature type="region of interest" description="Disordered" evidence="1">
    <location>
        <begin position="308"/>
        <end position="349"/>
    </location>
</feature>
<dbReference type="GO" id="GO:0006139">
    <property type="term" value="P:nucleobase-containing compound metabolic process"/>
    <property type="evidence" value="ECO:0007669"/>
    <property type="project" value="InterPro"/>
</dbReference>
<accession>A0A1Y6LXL5</accession>